<dbReference type="EMBL" id="CAJPIN010030652">
    <property type="protein sequence ID" value="CAG2063993.1"/>
    <property type="molecule type" value="Genomic_DNA"/>
</dbReference>
<name>A0ABN7PEK8_TIMPD</name>
<evidence type="ECO:0000313" key="2">
    <source>
        <dbReference type="Proteomes" id="UP001153148"/>
    </source>
</evidence>
<accession>A0ABN7PEK8</accession>
<organism evidence="1 2">
    <name type="scientific">Timema podura</name>
    <name type="common">Walking stick</name>
    <dbReference type="NCBI Taxonomy" id="61482"/>
    <lineage>
        <taxon>Eukaryota</taxon>
        <taxon>Metazoa</taxon>
        <taxon>Ecdysozoa</taxon>
        <taxon>Arthropoda</taxon>
        <taxon>Hexapoda</taxon>
        <taxon>Insecta</taxon>
        <taxon>Pterygota</taxon>
        <taxon>Neoptera</taxon>
        <taxon>Polyneoptera</taxon>
        <taxon>Phasmatodea</taxon>
        <taxon>Timematodea</taxon>
        <taxon>Timematoidea</taxon>
        <taxon>Timematidae</taxon>
        <taxon>Timema</taxon>
    </lineage>
</organism>
<gene>
    <name evidence="1" type="ORF">TPAB3V08_LOCUS10940</name>
</gene>
<evidence type="ECO:0000313" key="1">
    <source>
        <dbReference type="EMBL" id="CAG2063993.1"/>
    </source>
</evidence>
<comment type="caution">
    <text evidence="1">The sequence shown here is derived from an EMBL/GenBank/DDBJ whole genome shotgun (WGS) entry which is preliminary data.</text>
</comment>
<protein>
    <submittedName>
        <fullName evidence="1">Uncharacterized protein</fullName>
    </submittedName>
</protein>
<reference evidence="1" key="1">
    <citation type="submission" date="2021-03" db="EMBL/GenBank/DDBJ databases">
        <authorList>
            <person name="Tran Van P."/>
        </authorList>
    </citation>
    <scope>NUCLEOTIDE SEQUENCE</scope>
</reference>
<proteinExistence type="predicted"/>
<sequence>MPEKRKDVTQIVLNNLQAHSLYFLQVQALAQFGRDRLKGEKAATFLDTASMAIVILSRSNPNPWLAVIFDWFTCAEHLMQSRLSRDELNSSRTARADKAEIL</sequence>
<dbReference type="Proteomes" id="UP001153148">
    <property type="component" value="Unassembled WGS sequence"/>
</dbReference>
<keyword evidence="2" id="KW-1185">Reference proteome</keyword>